<keyword evidence="3" id="KW-1185">Reference proteome</keyword>
<dbReference type="InterPro" id="IPR001810">
    <property type="entry name" value="F-box_dom"/>
</dbReference>
<reference evidence="2 3" key="1">
    <citation type="submission" date="2014-04" db="EMBL/GenBank/DDBJ databases">
        <authorList>
            <consortium name="DOE Joint Genome Institute"/>
            <person name="Kuo A."/>
            <person name="Kohler A."/>
            <person name="Nagy L.G."/>
            <person name="Floudas D."/>
            <person name="Copeland A."/>
            <person name="Barry K.W."/>
            <person name="Cichocki N."/>
            <person name="Veneault-Fourrey C."/>
            <person name="LaButti K."/>
            <person name="Lindquist E.A."/>
            <person name="Lipzen A."/>
            <person name="Lundell T."/>
            <person name="Morin E."/>
            <person name="Murat C."/>
            <person name="Sun H."/>
            <person name="Tunlid A."/>
            <person name="Henrissat B."/>
            <person name="Grigoriev I.V."/>
            <person name="Hibbett D.S."/>
            <person name="Martin F."/>
            <person name="Nordberg H.P."/>
            <person name="Cantor M.N."/>
            <person name="Hua S.X."/>
        </authorList>
    </citation>
    <scope>NUCLEOTIDE SEQUENCE [LARGE SCALE GENOMIC DNA]</scope>
    <source>
        <strain evidence="2 3">LaAM-08-1</strain>
    </source>
</reference>
<sequence length="485" mass="54987">MIILELPRVPVYTNAYDYINIESSNNFLISDFSKIRIHLQHLYFLSNPAASFSNERGRRELIPLELQTEVIRLSNHCSLGAISLVSRAWRKLAHQFHPPTIYIRSRKQYFDQVIRFKPDEICKDHYGPEFRKAVRTLHFEYQDEIVFPTNNLLRQLVSLIRDDGFCEVAELVVHKGRYRLIPSIAHVPISYSLASITKLVIIGIVDGITTMDLITIGRTLPNLIDLKIHSGLQFGTPDLGEPATTYPVRVSDLKVLDVGVVTNHVLSLLKTWLVDQKSLHTLRLATPSLLSRPLAGAASIYHLLVSVSPYKLKRTVQEDYKDTDVYILELTAPWRGFRLTAILDALTSELRRFARPPRTTINRLVVNLGFDPVPAVGWKITEPAWGRFWRKIKLLHPKGLLSVEIILRPHVIGRYSLDMAMSEAFRNGATVTLDRDEEDNISPVFIQVDDDDGSGNGLVNDPVNEVIEILSDGGEDADDIIVLYD</sequence>
<evidence type="ECO:0000313" key="2">
    <source>
        <dbReference type="EMBL" id="KIJ93963.1"/>
    </source>
</evidence>
<evidence type="ECO:0000313" key="3">
    <source>
        <dbReference type="Proteomes" id="UP000054477"/>
    </source>
</evidence>
<dbReference type="Proteomes" id="UP000054477">
    <property type="component" value="Unassembled WGS sequence"/>
</dbReference>
<organism evidence="2 3">
    <name type="scientific">Laccaria amethystina LaAM-08-1</name>
    <dbReference type="NCBI Taxonomy" id="1095629"/>
    <lineage>
        <taxon>Eukaryota</taxon>
        <taxon>Fungi</taxon>
        <taxon>Dikarya</taxon>
        <taxon>Basidiomycota</taxon>
        <taxon>Agaricomycotina</taxon>
        <taxon>Agaricomycetes</taxon>
        <taxon>Agaricomycetidae</taxon>
        <taxon>Agaricales</taxon>
        <taxon>Agaricineae</taxon>
        <taxon>Hydnangiaceae</taxon>
        <taxon>Laccaria</taxon>
    </lineage>
</organism>
<dbReference type="AlphaFoldDB" id="A0A0C9WYG0"/>
<dbReference type="Pfam" id="PF00646">
    <property type="entry name" value="F-box"/>
    <property type="match status" value="1"/>
</dbReference>
<accession>A0A0C9WYG0</accession>
<protein>
    <recommendedName>
        <fullName evidence="1">F-box domain-containing protein</fullName>
    </recommendedName>
</protein>
<dbReference type="OrthoDB" id="10297736at2759"/>
<proteinExistence type="predicted"/>
<gene>
    <name evidence="2" type="ORF">K443DRAFT_134900</name>
</gene>
<feature type="domain" description="F-box" evidence="1">
    <location>
        <begin position="62"/>
        <end position="94"/>
    </location>
</feature>
<dbReference type="HOGENOM" id="CLU_572463_0_0_1"/>
<reference evidence="3" key="2">
    <citation type="submission" date="2015-01" db="EMBL/GenBank/DDBJ databases">
        <title>Evolutionary Origins and Diversification of the Mycorrhizal Mutualists.</title>
        <authorList>
            <consortium name="DOE Joint Genome Institute"/>
            <consortium name="Mycorrhizal Genomics Consortium"/>
            <person name="Kohler A."/>
            <person name="Kuo A."/>
            <person name="Nagy L.G."/>
            <person name="Floudas D."/>
            <person name="Copeland A."/>
            <person name="Barry K.W."/>
            <person name="Cichocki N."/>
            <person name="Veneault-Fourrey C."/>
            <person name="LaButti K."/>
            <person name="Lindquist E.A."/>
            <person name="Lipzen A."/>
            <person name="Lundell T."/>
            <person name="Morin E."/>
            <person name="Murat C."/>
            <person name="Riley R."/>
            <person name="Ohm R."/>
            <person name="Sun H."/>
            <person name="Tunlid A."/>
            <person name="Henrissat B."/>
            <person name="Grigoriev I.V."/>
            <person name="Hibbett D.S."/>
            <person name="Martin F."/>
        </authorList>
    </citation>
    <scope>NUCLEOTIDE SEQUENCE [LARGE SCALE GENOMIC DNA]</scope>
    <source>
        <strain evidence="3">LaAM-08-1</strain>
    </source>
</reference>
<name>A0A0C9WYG0_9AGAR</name>
<dbReference type="EMBL" id="KN838815">
    <property type="protein sequence ID" value="KIJ93963.1"/>
    <property type="molecule type" value="Genomic_DNA"/>
</dbReference>
<evidence type="ECO:0000259" key="1">
    <source>
        <dbReference type="Pfam" id="PF00646"/>
    </source>
</evidence>